<dbReference type="InterPro" id="IPR051348">
    <property type="entry name" value="U-box_ubiquitin_ligases"/>
</dbReference>
<evidence type="ECO:0000313" key="17">
    <source>
        <dbReference type="Proteomes" id="UP001189624"/>
    </source>
</evidence>
<keyword evidence="17" id="KW-1185">Reference proteome</keyword>
<evidence type="ECO:0000256" key="1">
    <source>
        <dbReference type="ARBA" id="ARBA00000900"/>
    </source>
</evidence>
<keyword evidence="8" id="KW-0863">Zinc-finger</keyword>
<keyword evidence="9" id="KW-0833">Ubl conjugation pathway</keyword>
<dbReference type="InterPro" id="IPR011009">
    <property type="entry name" value="Kinase-like_dom_sf"/>
</dbReference>
<dbReference type="PROSITE" id="PS50011">
    <property type="entry name" value="PROTEIN_KINASE_DOM"/>
    <property type="match status" value="1"/>
</dbReference>
<evidence type="ECO:0000256" key="2">
    <source>
        <dbReference type="ARBA" id="ARBA00004906"/>
    </source>
</evidence>
<dbReference type="GO" id="GO:0008270">
    <property type="term" value="F:zinc ion binding"/>
    <property type="evidence" value="ECO:0007669"/>
    <property type="project" value="UniProtKB-KW"/>
</dbReference>
<evidence type="ECO:0000256" key="12">
    <source>
        <dbReference type="PROSITE-ProRule" id="PRU01131"/>
    </source>
</evidence>
<comment type="pathway">
    <text evidence="2">Protein modification; protein ubiquitination.</text>
</comment>
<dbReference type="Proteomes" id="UP001189624">
    <property type="component" value="Chromosome 4"/>
</dbReference>
<evidence type="ECO:0000256" key="6">
    <source>
        <dbReference type="ARBA" id="ARBA00022723"/>
    </source>
</evidence>
<dbReference type="Pfam" id="PF04570">
    <property type="entry name" value="zf-FLZ"/>
    <property type="match status" value="1"/>
</dbReference>
<accession>A0AA86SFV2</accession>
<reference evidence="16" key="1">
    <citation type="submission" date="2023-10" db="EMBL/GenBank/DDBJ databases">
        <authorList>
            <person name="Domelevo Entfellner J.-B."/>
        </authorList>
    </citation>
    <scope>NUCLEOTIDE SEQUENCE</scope>
</reference>
<evidence type="ECO:0000259" key="14">
    <source>
        <dbReference type="PROSITE" id="PS50011"/>
    </source>
</evidence>
<evidence type="ECO:0000256" key="3">
    <source>
        <dbReference type="ARBA" id="ARBA00009374"/>
    </source>
</evidence>
<dbReference type="Pfam" id="PF00069">
    <property type="entry name" value="Pkinase"/>
    <property type="match status" value="1"/>
</dbReference>
<feature type="compositionally biased region" description="Low complexity" evidence="13">
    <location>
        <begin position="697"/>
        <end position="721"/>
    </location>
</feature>
<evidence type="ECO:0000256" key="5">
    <source>
        <dbReference type="ARBA" id="ARBA00022679"/>
    </source>
</evidence>
<evidence type="ECO:0000313" key="16">
    <source>
        <dbReference type="EMBL" id="CAJ1951637.1"/>
    </source>
</evidence>
<comment type="catalytic activity">
    <reaction evidence="1">
        <text>S-ubiquitinyl-[E2 ubiquitin-conjugating enzyme]-L-cysteine + [acceptor protein]-L-lysine = [E2 ubiquitin-conjugating enzyme]-L-cysteine + N(6)-ubiquitinyl-[acceptor protein]-L-lysine.</text>
        <dbReference type="EC" id="2.3.2.27"/>
    </reaction>
</comment>
<evidence type="ECO:0000256" key="11">
    <source>
        <dbReference type="ARBA" id="ARBA00023054"/>
    </source>
</evidence>
<evidence type="ECO:0000256" key="10">
    <source>
        <dbReference type="ARBA" id="ARBA00022840"/>
    </source>
</evidence>
<keyword evidence="5" id="KW-0808">Transferase</keyword>
<feature type="region of interest" description="Disordered" evidence="13">
    <location>
        <begin position="691"/>
        <end position="731"/>
    </location>
</feature>
<keyword evidence="7" id="KW-0547">Nucleotide-binding</keyword>
<comment type="similarity">
    <text evidence="3">Belongs to the FLZ family.</text>
</comment>
<dbReference type="InterPro" id="IPR007650">
    <property type="entry name" value="Zf-FLZ_dom"/>
</dbReference>
<evidence type="ECO:0000256" key="13">
    <source>
        <dbReference type="SAM" id="MobiDB-lite"/>
    </source>
</evidence>
<dbReference type="SUPFAM" id="SSF56112">
    <property type="entry name" value="Protein kinase-like (PK-like)"/>
    <property type="match status" value="1"/>
</dbReference>
<protein>
    <recommendedName>
        <fullName evidence="4">RING-type E3 ubiquitin transferase</fullName>
        <ecNumber evidence="4">2.3.2.27</ecNumber>
    </recommendedName>
</protein>
<dbReference type="InterPro" id="IPR006016">
    <property type="entry name" value="UspA"/>
</dbReference>
<keyword evidence="10" id="KW-0067">ATP-binding</keyword>
<evidence type="ECO:0000256" key="4">
    <source>
        <dbReference type="ARBA" id="ARBA00012483"/>
    </source>
</evidence>
<feature type="zinc finger region" description="FLZ-type" evidence="12">
    <location>
        <begin position="796"/>
        <end position="845"/>
    </location>
</feature>
<dbReference type="InterPro" id="IPR014729">
    <property type="entry name" value="Rossmann-like_a/b/a_fold"/>
</dbReference>
<dbReference type="Gene3D" id="3.30.200.20">
    <property type="entry name" value="Phosphorylase Kinase, domain 1"/>
    <property type="match status" value="1"/>
</dbReference>
<dbReference type="Gene3D" id="3.40.50.620">
    <property type="entry name" value="HUPs"/>
    <property type="match status" value="1"/>
</dbReference>
<dbReference type="PROSITE" id="PS51795">
    <property type="entry name" value="ZF_FLZ"/>
    <property type="match status" value="1"/>
</dbReference>
<evidence type="ECO:0000256" key="8">
    <source>
        <dbReference type="ARBA" id="ARBA00022771"/>
    </source>
</evidence>
<dbReference type="AlphaFoldDB" id="A0AA86SFV2"/>
<dbReference type="Gene3D" id="1.10.510.10">
    <property type="entry name" value="Transferase(Phosphotransferase) domain 1"/>
    <property type="match status" value="1"/>
</dbReference>
<dbReference type="SUPFAM" id="SSF52402">
    <property type="entry name" value="Adenine nucleotide alpha hydrolases-like"/>
    <property type="match status" value="1"/>
</dbReference>
<dbReference type="CDD" id="cd01989">
    <property type="entry name" value="USP_STK_Ubox_N"/>
    <property type="match status" value="1"/>
</dbReference>
<evidence type="ECO:0000259" key="15">
    <source>
        <dbReference type="PROSITE" id="PS51795"/>
    </source>
</evidence>
<dbReference type="FunFam" id="3.30.200.20:FF:000162">
    <property type="entry name" value="Adenine nucleotide alpha hydrolase-like domain kinase"/>
    <property type="match status" value="1"/>
</dbReference>
<dbReference type="SMART" id="SM00220">
    <property type="entry name" value="S_TKc"/>
    <property type="match status" value="1"/>
</dbReference>
<keyword evidence="11" id="KW-0175">Coiled coil</keyword>
<feature type="domain" description="Protein kinase" evidence="14">
    <location>
        <begin position="399"/>
        <end position="663"/>
    </location>
</feature>
<dbReference type="GO" id="GO:0005524">
    <property type="term" value="F:ATP binding"/>
    <property type="evidence" value="ECO:0007669"/>
    <property type="project" value="UniProtKB-KW"/>
</dbReference>
<dbReference type="Gramene" id="rna-AYBTSS11_LOCUS14879">
    <property type="protein sequence ID" value="CAJ1951637.1"/>
    <property type="gene ID" value="gene-AYBTSS11_LOCUS14879"/>
</dbReference>
<dbReference type="EMBL" id="OY731401">
    <property type="protein sequence ID" value="CAJ1951637.1"/>
    <property type="molecule type" value="Genomic_DNA"/>
</dbReference>
<organism evidence="16 17">
    <name type="scientific">Sphenostylis stenocarpa</name>
    <dbReference type="NCBI Taxonomy" id="92480"/>
    <lineage>
        <taxon>Eukaryota</taxon>
        <taxon>Viridiplantae</taxon>
        <taxon>Streptophyta</taxon>
        <taxon>Embryophyta</taxon>
        <taxon>Tracheophyta</taxon>
        <taxon>Spermatophyta</taxon>
        <taxon>Magnoliopsida</taxon>
        <taxon>eudicotyledons</taxon>
        <taxon>Gunneridae</taxon>
        <taxon>Pentapetalae</taxon>
        <taxon>rosids</taxon>
        <taxon>fabids</taxon>
        <taxon>Fabales</taxon>
        <taxon>Fabaceae</taxon>
        <taxon>Papilionoideae</taxon>
        <taxon>50 kb inversion clade</taxon>
        <taxon>NPAAA clade</taxon>
        <taxon>indigoferoid/millettioid clade</taxon>
        <taxon>Phaseoleae</taxon>
        <taxon>Sphenostylis</taxon>
    </lineage>
</organism>
<gene>
    <name evidence="16" type="ORF">AYBTSS11_LOCUS14879</name>
</gene>
<evidence type="ECO:0000256" key="9">
    <source>
        <dbReference type="ARBA" id="ARBA00022786"/>
    </source>
</evidence>
<evidence type="ECO:0000256" key="7">
    <source>
        <dbReference type="ARBA" id="ARBA00022741"/>
    </source>
</evidence>
<dbReference type="PANTHER" id="PTHR45647:SF36">
    <property type="entry name" value="ADENINE NUCLEOTIDE ALPHA HYDROLASE-LIKE DOMAIN KINASE"/>
    <property type="match status" value="1"/>
</dbReference>
<dbReference type="Pfam" id="PF00582">
    <property type="entry name" value="Usp"/>
    <property type="match status" value="1"/>
</dbReference>
<keyword evidence="8" id="KW-0862">Zinc</keyword>
<dbReference type="FunFam" id="1.10.510.10:FF:000498">
    <property type="entry name" value="U-box domain-containing protein 51"/>
    <property type="match status" value="1"/>
</dbReference>
<proteinExistence type="inferred from homology"/>
<keyword evidence="6" id="KW-0479">Metal-binding</keyword>
<dbReference type="PANTHER" id="PTHR45647">
    <property type="entry name" value="OS02G0152300 PROTEIN"/>
    <property type="match status" value="1"/>
</dbReference>
<dbReference type="GO" id="GO:0061630">
    <property type="term" value="F:ubiquitin protein ligase activity"/>
    <property type="evidence" value="ECO:0007669"/>
    <property type="project" value="UniProtKB-EC"/>
</dbReference>
<dbReference type="InterPro" id="IPR000719">
    <property type="entry name" value="Prot_kinase_dom"/>
</dbReference>
<sequence>MSRMNAEKKLGAGRVVAVAIENNKTSQHAAKWAVDNLLPKDQCLLLIHVRQRPASADHTHETVGDNESKELFESFRVFCNRKSIQCREVLLDDMDISKALVEIISTHSIELLVLGAPSRGGIVRRFRTTDVPSSVSKGAPPFCTVYIISKGKISSVRSATAPLPPKVAATPLFGNGTRQTVLDDNDIISPFTRAGKSYESSKLPDSDISFVSSGRPSIDRLFPTMYDDLDSASGISPGRFSCGSDYDARSFASSLSSQGHNSIDDFSFSSQSRLSDCTDDMELEVRRLKLELKQTMDMYSSACKEAMSAKQKAMELQRWKAEEQKKLEESQTSEASSIQLMEMEQEKIRAEALEKIAALEAQKRMGHIERKKPTDTFGHGPAMYRRYTIEEIEEATNMFSDSLKIGEGGYGPVYRSELDCTQVAIKVLKPDANQGREQFQQEVEVLSCIRHPNMVLLLGACPEYGCLVYEYMANGSLDDCLFRRGNSRPPLPWQLRFQIAAEIATGLLFLHQTKPEPLVHRDLKPANILLDRNYVSKISDVGLARLVPPSVADTVTQYRMTSTAGTFCYIDPEYQQTGMLGIKSDIYSLGIMLLQLVTAKPPMGLTHHVARAIEKGTFAEILDPAVEDWPVEHALHFAKLSLGCAEMRRKDRPDLGKVVLPELNKLRAFAEQNMSPMMIFGLRSGAGAGYLPRSTNSSTHSDVSETSSGFSENESRSSSSSQGRIKSPRNRNRMILERGVVGLGIVAAMSMTNINNSTGVVSSAKPAANFRGTTIYGIFYASPLNTGNRFLFPTPHFLNSCNLCHKHHHGIDIFIYRQELCCRGEKAFCSEECREAHITKYDHQQEKYYSTSPHIKPILQHNNGLTPTSSTMPMPVPILAA</sequence>
<dbReference type="InterPro" id="IPR008271">
    <property type="entry name" value="Ser/Thr_kinase_AS"/>
</dbReference>
<feature type="domain" description="FLZ-type" evidence="15">
    <location>
        <begin position="796"/>
        <end position="845"/>
    </location>
</feature>
<dbReference type="GO" id="GO:0009860">
    <property type="term" value="P:pollen tube growth"/>
    <property type="evidence" value="ECO:0007669"/>
    <property type="project" value="EnsemblPlants"/>
</dbReference>
<dbReference type="GO" id="GO:0004672">
    <property type="term" value="F:protein kinase activity"/>
    <property type="evidence" value="ECO:0007669"/>
    <property type="project" value="InterPro"/>
</dbReference>
<dbReference type="EC" id="2.3.2.27" evidence="4"/>
<dbReference type="PROSITE" id="PS00108">
    <property type="entry name" value="PROTEIN_KINASE_ST"/>
    <property type="match status" value="1"/>
</dbReference>
<name>A0AA86SFV2_9FABA</name>